<evidence type="ECO:0000256" key="8">
    <source>
        <dbReference type="SAM" id="MobiDB-lite"/>
    </source>
</evidence>
<dbReference type="InterPro" id="IPR035644">
    <property type="entry name" value="MraZ_C"/>
</dbReference>
<dbReference type="Proteomes" id="UP000324065">
    <property type="component" value="Unassembled WGS sequence"/>
</dbReference>
<dbReference type="EMBL" id="VWPJ01000016">
    <property type="protein sequence ID" value="KAA5604566.1"/>
    <property type="molecule type" value="Genomic_DNA"/>
</dbReference>
<comment type="similarity">
    <text evidence="7">Belongs to the MraZ family.</text>
</comment>
<dbReference type="Pfam" id="PF02381">
    <property type="entry name" value="MraZ"/>
    <property type="match status" value="1"/>
</dbReference>
<feature type="region of interest" description="Disordered" evidence="8">
    <location>
        <begin position="170"/>
        <end position="206"/>
    </location>
</feature>
<evidence type="ECO:0000256" key="3">
    <source>
        <dbReference type="ARBA" id="ARBA00022737"/>
    </source>
</evidence>
<evidence type="ECO:0000256" key="4">
    <source>
        <dbReference type="ARBA" id="ARBA00023015"/>
    </source>
</evidence>
<dbReference type="PROSITE" id="PS51740">
    <property type="entry name" value="SPOVT_ABRB"/>
    <property type="match status" value="2"/>
</dbReference>
<keyword evidence="11" id="KW-1185">Reference proteome</keyword>
<comment type="subunit">
    <text evidence="7">Forms oligomers.</text>
</comment>
<dbReference type="OrthoDB" id="9807753at2"/>
<evidence type="ECO:0000313" key="11">
    <source>
        <dbReference type="Proteomes" id="UP000324065"/>
    </source>
</evidence>
<evidence type="ECO:0000256" key="1">
    <source>
        <dbReference type="ARBA" id="ARBA00013860"/>
    </source>
</evidence>
<keyword evidence="4 7" id="KW-0805">Transcription regulation</keyword>
<dbReference type="SUPFAM" id="SSF89447">
    <property type="entry name" value="AbrB/MazE/MraZ-like"/>
    <property type="match status" value="1"/>
</dbReference>
<dbReference type="InterPro" id="IPR007159">
    <property type="entry name" value="SpoVT-AbrB_dom"/>
</dbReference>
<dbReference type="InterPro" id="IPR038619">
    <property type="entry name" value="MraZ_sf"/>
</dbReference>
<name>A0A5M6I8K2_9PROT</name>
<dbReference type="PANTHER" id="PTHR34701:SF1">
    <property type="entry name" value="TRANSCRIPTIONAL REGULATOR MRAZ"/>
    <property type="match status" value="1"/>
</dbReference>
<proteinExistence type="inferred from homology"/>
<evidence type="ECO:0000313" key="10">
    <source>
        <dbReference type="EMBL" id="KAA5604566.1"/>
    </source>
</evidence>
<comment type="caution">
    <text evidence="10">The sequence shown here is derived from an EMBL/GenBank/DDBJ whole genome shotgun (WGS) entry which is preliminary data.</text>
</comment>
<dbReference type="PANTHER" id="PTHR34701">
    <property type="entry name" value="TRANSCRIPTIONAL REGULATOR MRAZ"/>
    <property type="match status" value="1"/>
</dbReference>
<dbReference type="InterPro" id="IPR020603">
    <property type="entry name" value="MraZ_dom"/>
</dbReference>
<dbReference type="HAMAP" id="MF_01008">
    <property type="entry name" value="MraZ"/>
    <property type="match status" value="1"/>
</dbReference>
<feature type="domain" description="SpoVT-AbrB" evidence="9">
    <location>
        <begin position="45"/>
        <end position="92"/>
    </location>
</feature>
<evidence type="ECO:0000256" key="2">
    <source>
        <dbReference type="ARBA" id="ARBA00022490"/>
    </source>
</evidence>
<evidence type="ECO:0000259" key="9">
    <source>
        <dbReference type="PROSITE" id="PS51740"/>
    </source>
</evidence>
<dbReference type="GO" id="GO:0009295">
    <property type="term" value="C:nucleoid"/>
    <property type="evidence" value="ECO:0007669"/>
    <property type="project" value="UniProtKB-SubCell"/>
</dbReference>
<keyword evidence="3" id="KW-0677">Repeat</keyword>
<sequence>MRYHIDPVRDRWAWSIQDGERTSGTQPGQNTRNERRTAMGLFLSTITNKVDSKGRVSVPASFRAALKDQEFQGVVLYPSFTAPCIEGCGMDFLKSLSEGLDTQPTFSPDIDELTELVFGSSQQLPYDQTGRIVLPRDFMEHAGITDQAAFVGKGRTFQIWEPAAQQKKKQLLLERARKAPPRGPALAPNGDRGGERSVDRGGGGSA</sequence>
<comment type="subcellular location">
    <subcellularLocation>
        <location evidence="7">Cytoplasm</location>
        <location evidence="7">Nucleoid</location>
    </subcellularLocation>
</comment>
<keyword evidence="5 7" id="KW-0238">DNA-binding</keyword>
<keyword evidence="6 7" id="KW-0804">Transcription</keyword>
<dbReference type="Gene3D" id="3.40.1550.20">
    <property type="entry name" value="Transcriptional regulator MraZ domain"/>
    <property type="match status" value="1"/>
</dbReference>
<dbReference type="AlphaFoldDB" id="A0A5M6I8K2"/>
<dbReference type="InterPro" id="IPR037914">
    <property type="entry name" value="SpoVT-AbrB_sf"/>
</dbReference>
<organism evidence="10 11">
    <name type="scientific">Roseospira marina</name>
    <dbReference type="NCBI Taxonomy" id="140057"/>
    <lineage>
        <taxon>Bacteria</taxon>
        <taxon>Pseudomonadati</taxon>
        <taxon>Pseudomonadota</taxon>
        <taxon>Alphaproteobacteria</taxon>
        <taxon>Rhodospirillales</taxon>
        <taxon>Rhodospirillaceae</taxon>
        <taxon>Roseospira</taxon>
    </lineage>
</organism>
<dbReference type="GO" id="GO:0005737">
    <property type="term" value="C:cytoplasm"/>
    <property type="evidence" value="ECO:0007669"/>
    <property type="project" value="UniProtKB-UniRule"/>
</dbReference>
<evidence type="ECO:0000256" key="7">
    <source>
        <dbReference type="HAMAP-Rule" id="MF_01008"/>
    </source>
</evidence>
<dbReference type="GO" id="GO:0000976">
    <property type="term" value="F:transcription cis-regulatory region binding"/>
    <property type="evidence" value="ECO:0007669"/>
    <property type="project" value="TreeGrafter"/>
</dbReference>
<dbReference type="CDD" id="cd16321">
    <property type="entry name" value="MraZ_C"/>
    <property type="match status" value="1"/>
</dbReference>
<evidence type="ECO:0000256" key="5">
    <source>
        <dbReference type="ARBA" id="ARBA00023125"/>
    </source>
</evidence>
<dbReference type="InterPro" id="IPR003444">
    <property type="entry name" value="MraZ"/>
</dbReference>
<evidence type="ECO:0000256" key="6">
    <source>
        <dbReference type="ARBA" id="ARBA00023163"/>
    </source>
</evidence>
<feature type="domain" description="SpoVT-AbrB" evidence="9">
    <location>
        <begin position="121"/>
        <end position="164"/>
    </location>
</feature>
<protein>
    <recommendedName>
        <fullName evidence="1 7">Transcriptional regulator MraZ</fullName>
    </recommendedName>
</protein>
<accession>A0A5M6I8K2</accession>
<gene>
    <name evidence="7" type="primary">mraZ</name>
    <name evidence="10" type="ORF">F1188_15235</name>
</gene>
<dbReference type="CDD" id="cd16320">
    <property type="entry name" value="MraZ_N"/>
    <property type="match status" value="1"/>
</dbReference>
<keyword evidence="2 7" id="KW-0963">Cytoplasm</keyword>
<reference evidence="10 11" key="1">
    <citation type="submission" date="2019-09" db="EMBL/GenBank/DDBJ databases">
        <title>Genome sequence of Roseospira marina, one of the more divergent members of the non-sulfur purple photosynthetic bacterial family, the Rhodospirillaceae.</title>
        <authorList>
            <person name="Meyer T."/>
            <person name="Kyndt J."/>
        </authorList>
    </citation>
    <scope>NUCLEOTIDE SEQUENCE [LARGE SCALE GENOMIC DNA]</scope>
    <source>
        <strain evidence="10 11">DSM 15113</strain>
    </source>
</reference>
<dbReference type="GO" id="GO:2000143">
    <property type="term" value="P:negative regulation of DNA-templated transcription initiation"/>
    <property type="evidence" value="ECO:0007669"/>
    <property type="project" value="TreeGrafter"/>
</dbReference>
<dbReference type="InterPro" id="IPR035642">
    <property type="entry name" value="MraZ_N"/>
</dbReference>
<dbReference type="GO" id="GO:0003700">
    <property type="term" value="F:DNA-binding transcription factor activity"/>
    <property type="evidence" value="ECO:0007669"/>
    <property type="project" value="UniProtKB-UniRule"/>
</dbReference>